<sequence length="128" mass="12873">MATTNNGSTEVATGSFRTNIGEAGSSLKQAAVDTGDALKNAAVAAGEELRVGKANLKADLADTALAGIAAAEVAGGAAREQVDALMDKGRDLVDSAAELIRERPLASFGVAFASGWLIAKLARGSSNR</sequence>
<dbReference type="Proteomes" id="UP000323164">
    <property type="component" value="Unassembled WGS sequence"/>
</dbReference>
<comment type="caution">
    <text evidence="1">The sequence shown here is derived from an EMBL/GenBank/DDBJ whole genome shotgun (WGS) entry which is preliminary data.</text>
</comment>
<evidence type="ECO:0008006" key="3">
    <source>
        <dbReference type="Google" id="ProtNLM"/>
    </source>
</evidence>
<keyword evidence="2" id="KW-1185">Reference proteome</keyword>
<proteinExistence type="predicted"/>
<accession>A0A5D8YFR8</accession>
<dbReference type="OrthoDB" id="5966597at2"/>
<organism evidence="1 2">
    <name type="scientific">Cognatilysobacter lacus</name>
    <dbReference type="NCBI Taxonomy" id="1643323"/>
    <lineage>
        <taxon>Bacteria</taxon>
        <taxon>Pseudomonadati</taxon>
        <taxon>Pseudomonadota</taxon>
        <taxon>Gammaproteobacteria</taxon>
        <taxon>Lysobacterales</taxon>
        <taxon>Lysobacteraceae</taxon>
        <taxon>Cognatilysobacter</taxon>
    </lineage>
</organism>
<evidence type="ECO:0000313" key="1">
    <source>
        <dbReference type="EMBL" id="TZF80612.1"/>
    </source>
</evidence>
<dbReference type="RefSeq" id="WP_149353926.1">
    <property type="nucleotide sequence ID" value="NZ_VTRV01000263.1"/>
</dbReference>
<name>A0A5D8YFR8_9GAMM</name>
<dbReference type="AlphaFoldDB" id="A0A5D8YFR8"/>
<protein>
    <recommendedName>
        <fullName evidence="3">DUF883 family protein</fullName>
    </recommendedName>
</protein>
<gene>
    <name evidence="1" type="ORF">FW784_13950</name>
</gene>
<dbReference type="EMBL" id="VTRV01000263">
    <property type="protein sequence ID" value="TZF80612.1"/>
    <property type="molecule type" value="Genomic_DNA"/>
</dbReference>
<evidence type="ECO:0000313" key="2">
    <source>
        <dbReference type="Proteomes" id="UP000323164"/>
    </source>
</evidence>
<reference evidence="1 2" key="1">
    <citation type="submission" date="2019-08" db="EMBL/GenBank/DDBJ databases">
        <title>Draft genome sequence of Lysobacter sp. UKS-15.</title>
        <authorList>
            <person name="Im W.-T."/>
        </authorList>
    </citation>
    <scope>NUCLEOTIDE SEQUENCE [LARGE SCALE GENOMIC DNA]</scope>
    <source>
        <strain evidence="1 2">UKS-15</strain>
    </source>
</reference>